<dbReference type="PANTHER" id="PTHR43748:SF1">
    <property type="entry name" value="RIBOSE-5-PHOSPHATE ISOMERASE 4, CHLOROPLASTIC-RELATED"/>
    <property type="match status" value="1"/>
</dbReference>
<comment type="pathway">
    <text evidence="2">Carbohydrate degradation; pentose phosphate pathway; D-ribose 5-phosphate from D-ribulose 5-phosphate (non-oxidative stage): step 1/1.</text>
</comment>
<evidence type="ECO:0000256" key="5">
    <source>
        <dbReference type="ARBA" id="ARBA00023235"/>
    </source>
</evidence>
<gene>
    <name evidence="6" type="ORF">DUNSADRAFT_6105</name>
</gene>
<dbReference type="InterPro" id="IPR004788">
    <property type="entry name" value="Ribose5P_isomerase_type_A"/>
</dbReference>
<organism evidence="6 7">
    <name type="scientific">Dunaliella salina</name>
    <name type="common">Green alga</name>
    <name type="synonym">Protococcus salinus</name>
    <dbReference type="NCBI Taxonomy" id="3046"/>
    <lineage>
        <taxon>Eukaryota</taxon>
        <taxon>Viridiplantae</taxon>
        <taxon>Chlorophyta</taxon>
        <taxon>core chlorophytes</taxon>
        <taxon>Chlorophyceae</taxon>
        <taxon>CS clade</taxon>
        <taxon>Chlamydomonadales</taxon>
        <taxon>Dunaliellaceae</taxon>
        <taxon>Dunaliella</taxon>
    </lineage>
</organism>
<comment type="catalytic activity">
    <reaction evidence="1">
        <text>aldehydo-D-ribose 5-phosphate = D-ribulose 5-phosphate</text>
        <dbReference type="Rhea" id="RHEA:14657"/>
        <dbReference type="ChEBI" id="CHEBI:58121"/>
        <dbReference type="ChEBI" id="CHEBI:58273"/>
        <dbReference type="EC" id="5.3.1.6"/>
    </reaction>
</comment>
<dbReference type="EMBL" id="MU069458">
    <property type="protein sequence ID" value="KAF5842635.1"/>
    <property type="molecule type" value="Genomic_DNA"/>
</dbReference>
<protein>
    <recommendedName>
        <fullName evidence="4">ribose-5-phosphate isomerase</fullName>
        <ecNumber evidence="4">5.3.1.6</ecNumber>
    </recommendedName>
</protein>
<accession>A0ABQ7H703</accession>
<dbReference type="InterPro" id="IPR037171">
    <property type="entry name" value="NagB/RpiA_transferase-like"/>
</dbReference>
<dbReference type="SUPFAM" id="SSF75445">
    <property type="entry name" value="D-ribose-5-phosphate isomerase (RpiA), lid domain"/>
    <property type="match status" value="1"/>
</dbReference>
<dbReference type="Pfam" id="PF06026">
    <property type="entry name" value="Rib_5-P_isom_A"/>
    <property type="match status" value="1"/>
</dbReference>
<dbReference type="Proteomes" id="UP000815325">
    <property type="component" value="Unassembled WGS sequence"/>
</dbReference>
<evidence type="ECO:0000256" key="4">
    <source>
        <dbReference type="ARBA" id="ARBA00011959"/>
    </source>
</evidence>
<comment type="similarity">
    <text evidence="3">Belongs to the ribose 5-phosphate isomerase family.</text>
</comment>
<proteinExistence type="inferred from homology"/>
<dbReference type="EC" id="5.3.1.6" evidence="4"/>
<reference evidence="6" key="1">
    <citation type="submission" date="2017-08" db="EMBL/GenBank/DDBJ databases">
        <authorList>
            <person name="Polle J.E."/>
            <person name="Barry K."/>
            <person name="Cushman J."/>
            <person name="Schmutz J."/>
            <person name="Tran D."/>
            <person name="Hathwaick L.T."/>
            <person name="Yim W.C."/>
            <person name="Jenkins J."/>
            <person name="Mckie-Krisberg Z.M."/>
            <person name="Prochnik S."/>
            <person name="Lindquist E."/>
            <person name="Dockter R.B."/>
            <person name="Adam C."/>
            <person name="Molina H."/>
            <person name="Bunkerborg J."/>
            <person name="Jin E."/>
            <person name="Buchheim M."/>
            <person name="Magnuson J."/>
        </authorList>
    </citation>
    <scope>NUCLEOTIDE SEQUENCE</scope>
    <source>
        <strain evidence="6">CCAP 19/18</strain>
    </source>
</reference>
<dbReference type="Gene3D" id="3.30.70.260">
    <property type="match status" value="1"/>
</dbReference>
<keyword evidence="7" id="KW-1185">Reference proteome</keyword>
<evidence type="ECO:0000313" key="6">
    <source>
        <dbReference type="EMBL" id="KAF5842635.1"/>
    </source>
</evidence>
<evidence type="ECO:0000256" key="3">
    <source>
        <dbReference type="ARBA" id="ARBA00008088"/>
    </source>
</evidence>
<keyword evidence="5 6" id="KW-0413">Isomerase</keyword>
<evidence type="ECO:0000256" key="1">
    <source>
        <dbReference type="ARBA" id="ARBA00001713"/>
    </source>
</evidence>
<dbReference type="Gene3D" id="3.40.50.1360">
    <property type="match status" value="1"/>
</dbReference>
<name>A0ABQ7H703_DUNSA</name>
<dbReference type="InterPro" id="IPR050262">
    <property type="entry name" value="Ribose-5P_isomerase"/>
</dbReference>
<sequence length="294" mass="31292">MLASRHQVGSRALSRKTSPAVYRATMHNKPSVACQALEDPKKSAAKLFCDTYVKDNTVIGAGSGELSSLVIESIGARLASGQLKGVQVVPCSTGSAAEAAFCGVPTHPNSEQALQAGLDLAFEEADQLDVGNNACILGIRSEPQQPALLSTFTVAKRARQFILLVNKDNLVQRLRGPLPVLIEDQTWEETAEEVDDLVVGDAEVSRRPVSGMMNPDFKGGSHPYISDEGHNIIDIAYDPDIRLFGEAVPYGQVLENISSIPGVVLTGLLQGLAQAALVVKPEGPKVISLEQKKA</sequence>
<comment type="caution">
    <text evidence="6">The sequence shown here is derived from an EMBL/GenBank/DDBJ whole genome shotgun (WGS) entry which is preliminary data.</text>
</comment>
<evidence type="ECO:0000313" key="7">
    <source>
        <dbReference type="Proteomes" id="UP000815325"/>
    </source>
</evidence>
<dbReference type="PANTHER" id="PTHR43748">
    <property type="entry name" value="RIBOSE-5-PHOSPHATE ISOMERASE 3, CHLOROPLASTIC-RELATED"/>
    <property type="match status" value="1"/>
</dbReference>
<dbReference type="SUPFAM" id="SSF100950">
    <property type="entry name" value="NagB/RpiA/CoA transferase-like"/>
    <property type="match status" value="1"/>
</dbReference>
<evidence type="ECO:0000256" key="2">
    <source>
        <dbReference type="ARBA" id="ARBA00004988"/>
    </source>
</evidence>
<dbReference type="GO" id="GO:0016853">
    <property type="term" value="F:isomerase activity"/>
    <property type="evidence" value="ECO:0007669"/>
    <property type="project" value="UniProtKB-KW"/>
</dbReference>